<sequence>MSSRLAAMTAARRRVAHTVSLGEQAERGRSGLELGATVAAIESKYFTDAAAATVSKGRSSSLASSLSAEATAGNPERAPLLHSLHSLGSLRFLDLASSTDESGSWSWLSVIPASESASNEKRRITLSSTPAMTSSVMRFVTLFALALSGVAMLAVGSHIVFSKGLPVTREPEWYAATASTRYLTNGTHIAGGGDGDGGSGDTGDGGGDGTTVGEPPLRRRADDLSSVVVLDAVTEAQQQKRLVTMDLAGTGVSSMTTSLPLAATAAAEDSKPSPSMGENVEGASASSSESLSLDHLEEAATESMQRDTTDADADSATAATAGANEVASTSSPDDDEVSRQPHITPDMPYEAQQEEYARFARDEAERNDRIAAHVAEQVADAEERDAAVRAVAEEVTHHDDVTALAMPRMEPGREEEEPRGEEQAPAAAAITSAVVVDVDIDTDIANRVDQSVYVFETAVEPGEELVVEVPDDLTEEARVRRERVAGNRRR</sequence>
<proteinExistence type="predicted"/>
<feature type="compositionally biased region" description="Gly residues" evidence="1">
    <location>
        <begin position="189"/>
        <end position="210"/>
    </location>
</feature>
<feature type="region of interest" description="Disordered" evidence="1">
    <location>
        <begin position="263"/>
        <end position="350"/>
    </location>
</feature>
<evidence type="ECO:0008006" key="4">
    <source>
        <dbReference type="Google" id="ProtNLM"/>
    </source>
</evidence>
<gene>
    <name evidence="3" type="ORF">MANT1106_LOCUS13270</name>
</gene>
<keyword evidence="2" id="KW-0812">Transmembrane</keyword>
<organism evidence="3">
    <name type="scientific">Mantoniella antarctica</name>
    <dbReference type="NCBI Taxonomy" id="81844"/>
    <lineage>
        <taxon>Eukaryota</taxon>
        <taxon>Viridiplantae</taxon>
        <taxon>Chlorophyta</taxon>
        <taxon>Mamiellophyceae</taxon>
        <taxon>Mamiellales</taxon>
        <taxon>Mamiellaceae</taxon>
        <taxon>Mantoniella</taxon>
    </lineage>
</organism>
<evidence type="ECO:0000256" key="1">
    <source>
        <dbReference type="SAM" id="MobiDB-lite"/>
    </source>
</evidence>
<evidence type="ECO:0000256" key="2">
    <source>
        <dbReference type="SAM" id="Phobius"/>
    </source>
</evidence>
<dbReference type="AlphaFoldDB" id="A0A7S0SLQ0"/>
<accession>A0A7S0SLQ0</accession>
<keyword evidence="2" id="KW-0472">Membrane</keyword>
<keyword evidence="2" id="KW-1133">Transmembrane helix</keyword>
<feature type="region of interest" description="Disordered" evidence="1">
    <location>
        <begin position="189"/>
        <end position="220"/>
    </location>
</feature>
<evidence type="ECO:0000313" key="3">
    <source>
        <dbReference type="EMBL" id="CAD8710584.1"/>
    </source>
</evidence>
<protein>
    <recommendedName>
        <fullName evidence="4">Transmembrane protein</fullName>
    </recommendedName>
</protein>
<feature type="transmembrane region" description="Helical" evidence="2">
    <location>
        <begin position="139"/>
        <end position="161"/>
    </location>
</feature>
<feature type="compositionally biased region" description="Basic and acidic residues" evidence="1">
    <location>
        <begin position="292"/>
        <end position="309"/>
    </location>
</feature>
<reference evidence="3" key="1">
    <citation type="submission" date="2021-01" db="EMBL/GenBank/DDBJ databases">
        <authorList>
            <person name="Corre E."/>
            <person name="Pelletier E."/>
            <person name="Niang G."/>
            <person name="Scheremetjew M."/>
            <person name="Finn R."/>
            <person name="Kale V."/>
            <person name="Holt S."/>
            <person name="Cochrane G."/>
            <person name="Meng A."/>
            <person name="Brown T."/>
            <person name="Cohen L."/>
        </authorList>
    </citation>
    <scope>NUCLEOTIDE SEQUENCE</scope>
    <source>
        <strain evidence="3">SL-175</strain>
    </source>
</reference>
<dbReference type="EMBL" id="HBFC01022147">
    <property type="protein sequence ID" value="CAD8710584.1"/>
    <property type="molecule type" value="Transcribed_RNA"/>
</dbReference>
<name>A0A7S0SLQ0_9CHLO</name>
<feature type="compositionally biased region" description="Low complexity" evidence="1">
    <location>
        <begin position="314"/>
        <end position="323"/>
    </location>
</feature>